<comment type="caution">
    <text evidence="1">The sequence shown here is derived from an EMBL/GenBank/DDBJ whole genome shotgun (WGS) entry which is preliminary data.</text>
</comment>
<accession>D3KIA2</accession>
<dbReference type="HOGENOM" id="CLU_421778_0_0_1"/>
<name>D3KIA2_GIAIC</name>
<dbReference type="AlphaFoldDB" id="D3KIA2"/>
<dbReference type="VEuPathDB" id="GiardiaDB:GL50803_8620"/>
<gene>
    <name evidence="1" type="ORF">GL50803_008620</name>
</gene>
<organism evidence="1 2">
    <name type="scientific">Giardia intestinalis (strain ATCC 50803 / WB clone C6)</name>
    <name type="common">Giardia lamblia</name>
    <dbReference type="NCBI Taxonomy" id="184922"/>
    <lineage>
        <taxon>Eukaryota</taxon>
        <taxon>Metamonada</taxon>
        <taxon>Diplomonadida</taxon>
        <taxon>Hexamitidae</taxon>
        <taxon>Giardiinae</taxon>
        <taxon>Giardia</taxon>
    </lineage>
</organism>
<proteinExistence type="predicted"/>
<evidence type="ECO:0000313" key="1">
    <source>
        <dbReference type="EMBL" id="KAE8301294.1"/>
    </source>
</evidence>
<dbReference type="EMBL" id="AACB03000005">
    <property type="protein sequence ID" value="KAE8301294.1"/>
    <property type="molecule type" value="Genomic_DNA"/>
</dbReference>
<dbReference type="OMA" id="WINLASC"/>
<protein>
    <submittedName>
        <fullName evidence="1">Uncharacterized protein</fullName>
    </submittedName>
</protein>
<dbReference type="Proteomes" id="UP000001548">
    <property type="component" value="Unassembled WGS sequence"/>
</dbReference>
<evidence type="ECO:0000313" key="2">
    <source>
        <dbReference type="Proteomes" id="UP000001548"/>
    </source>
</evidence>
<sequence length="650" mass="72314">MNLTTECSLHHSMDLLLQNVDARKHFLLETKPVLNILTSETTSKNDDQKRLCNKRRLSAHLITVQQAENIRIKEDYAQLLSITSAHQSCLERIPDSCLPQFMSLVDSAKAYEANLSLFAAAVALSTKAQQETGYVIALYNSYVDTASLNMTFGALAMLVATVQVEVLLTMFTLTKYAIRTPAATSSASFSQTESSFLRFVAAVRSYIGADESYFLTRKQKRALAACRTKNENTEASSCSSNDMLGAFLGLLERYGSIHQPATAITGITATANTLEGGRVTSNISIKQRQVEAQSLRLCRTGEASAKQPTIKPEEHKTTTFRQKPKTLRYPSPPVIESRVTRTQIDPPLKLLDMGGISIFPSGYGPIDLLYKGYRVGIQEMFGLTKAAFGAAMARTSYNMSENEVESLGSDTSSTPLVTAASTMDATSPHAAFLNKRPSLDVSLLAKAQVSWVQNRWINLASCDPSDLQLLCLEQTMASTIEDSLVNKQVDTEQIRQSISSWGDKCIKIALKAPLPKTWTPILTQDGLYVRFLDNKTGIIFNINPEVKEIQKRIDYQYKLLEKYVRLHKNSEIMKDYELIKRFISTRFVSLDLCKNTSSLFKELVEEFSGLVTQIGNVITLWAPLYNTSDINLAEGHNSDDKQDSNLRFNL</sequence>
<reference evidence="1 2" key="1">
    <citation type="journal article" date="2007" name="Science">
        <title>Genomic minimalism in the early diverging intestinal parasite Giardia lamblia.</title>
        <authorList>
            <person name="Morrison H.G."/>
            <person name="McArthur A.G."/>
            <person name="Gillin F.D."/>
            <person name="Aley S.B."/>
            <person name="Adam R.D."/>
            <person name="Olsen G.J."/>
            <person name="Best A.A."/>
            <person name="Cande W.Z."/>
            <person name="Chen F."/>
            <person name="Cipriano M.J."/>
            <person name="Davids B.J."/>
            <person name="Dawson S.C."/>
            <person name="Elmendorf H.G."/>
            <person name="Hehl A.B."/>
            <person name="Holder M.E."/>
            <person name="Huse S.M."/>
            <person name="Kim U.U."/>
            <person name="Lasek-Nesselquist E."/>
            <person name="Manning G."/>
            <person name="Nigam A."/>
            <person name="Nixon J.E."/>
            <person name="Palm D."/>
            <person name="Passamaneck N.E."/>
            <person name="Prabhu A."/>
            <person name="Reich C.I."/>
            <person name="Reiner D.S."/>
            <person name="Samuelson J."/>
            <person name="Svard S.G."/>
            <person name="Sogin M.L."/>
        </authorList>
    </citation>
    <scope>NUCLEOTIDE SEQUENCE [LARGE SCALE GENOMIC DNA]</scope>
    <source>
        <strain evidence="1 2">WB C6</strain>
    </source>
</reference>
<keyword evidence="2" id="KW-1185">Reference proteome</keyword>